<name>A0A5E7E3K6_PSEFL</name>
<sequence length="267" mass="30300">MIDAHMHDAMAQWLLLDRPGAPQTAVILQQSFAQAHQVSLFDGTEWHALREHGPLLIDLRTCPALADACQHDAQQWRGLLLTSEASCATLLAHLRRMLTVSFGLHHRALLSFYNPQTASYFFDACDAAELSRWLGPISQLRWFGGTWADRAIGSQGWQQLLNPRLAVRPLAQEEDLSFRQRENLQTCLLEQHAWHWSQATGSDYSRLWLSLQEGLALGFSERAVLDGWLWLRLQYQGAVPPLSLEGNTQQERLDNLRSRWQSDGPGV</sequence>
<dbReference type="InterPro" id="IPR025391">
    <property type="entry name" value="DUF4123"/>
</dbReference>
<evidence type="ECO:0000259" key="1">
    <source>
        <dbReference type="Pfam" id="PF13503"/>
    </source>
</evidence>
<dbReference type="Pfam" id="PF13503">
    <property type="entry name" value="DUF4123"/>
    <property type="match status" value="1"/>
</dbReference>
<proteinExistence type="predicted"/>
<reference evidence="2 3" key="1">
    <citation type="submission" date="2019-09" db="EMBL/GenBank/DDBJ databases">
        <authorList>
            <person name="Chandra G."/>
            <person name="Truman W A."/>
        </authorList>
    </citation>
    <scope>NUCLEOTIDE SEQUENCE [LARGE SCALE GENOMIC DNA]</scope>
    <source>
        <strain evidence="2">PS712</strain>
    </source>
</reference>
<evidence type="ECO:0000313" key="2">
    <source>
        <dbReference type="EMBL" id="VVO20814.1"/>
    </source>
</evidence>
<dbReference type="Proteomes" id="UP000326018">
    <property type="component" value="Unassembled WGS sequence"/>
</dbReference>
<dbReference type="AlphaFoldDB" id="A0A5E7E3K6"/>
<accession>A0A5E7E3K6</accession>
<organism evidence="2 3">
    <name type="scientific">Pseudomonas fluorescens</name>
    <dbReference type="NCBI Taxonomy" id="294"/>
    <lineage>
        <taxon>Bacteria</taxon>
        <taxon>Pseudomonadati</taxon>
        <taxon>Pseudomonadota</taxon>
        <taxon>Gammaproteobacteria</taxon>
        <taxon>Pseudomonadales</taxon>
        <taxon>Pseudomonadaceae</taxon>
        <taxon>Pseudomonas</taxon>
    </lineage>
</organism>
<dbReference type="OrthoDB" id="6363308at2"/>
<dbReference type="RefSeq" id="WP_150704095.1">
    <property type="nucleotide sequence ID" value="NZ_CABVIB010000024.1"/>
</dbReference>
<protein>
    <recommendedName>
        <fullName evidence="1">DUF4123 domain-containing protein</fullName>
    </recommendedName>
</protein>
<feature type="domain" description="DUF4123" evidence="1">
    <location>
        <begin position="13"/>
        <end position="131"/>
    </location>
</feature>
<evidence type="ECO:0000313" key="3">
    <source>
        <dbReference type="Proteomes" id="UP000326018"/>
    </source>
</evidence>
<dbReference type="EMBL" id="CABVIB010000024">
    <property type="protein sequence ID" value="VVO20814.1"/>
    <property type="molecule type" value="Genomic_DNA"/>
</dbReference>
<gene>
    <name evidence="2" type="ORF">PS712_04217</name>
</gene>